<proteinExistence type="predicted"/>
<reference evidence="1" key="1">
    <citation type="journal article" date="2020" name="Nature">
        <title>Giant virus diversity and host interactions through global metagenomics.</title>
        <authorList>
            <person name="Schulz F."/>
            <person name="Roux S."/>
            <person name="Paez-Espino D."/>
            <person name="Jungbluth S."/>
            <person name="Walsh D.A."/>
            <person name="Denef V.J."/>
            <person name="McMahon K.D."/>
            <person name="Konstantinidis K.T."/>
            <person name="Eloe-Fadrosh E.A."/>
            <person name="Kyrpides N.C."/>
            <person name="Woyke T."/>
        </authorList>
    </citation>
    <scope>NUCLEOTIDE SEQUENCE</scope>
    <source>
        <strain evidence="1">GVMAG-S-1101178-127</strain>
    </source>
</reference>
<evidence type="ECO:0000313" key="1">
    <source>
        <dbReference type="EMBL" id="QHU13355.1"/>
    </source>
</evidence>
<accession>A0A6C0K5L2</accession>
<organism evidence="1">
    <name type="scientific">viral metagenome</name>
    <dbReference type="NCBI Taxonomy" id="1070528"/>
    <lineage>
        <taxon>unclassified sequences</taxon>
        <taxon>metagenomes</taxon>
        <taxon>organismal metagenomes</taxon>
    </lineage>
</organism>
<sequence>MSSFNVGLGSWKKGGRVADSSMLTRNQRLTVESATVKDGVQFLRSRIVSGVYVVPAAKTIQTVLQNTTPADSSAFGGESLARRNFSS</sequence>
<dbReference type="EMBL" id="MN740819">
    <property type="protein sequence ID" value="QHU13355.1"/>
    <property type="molecule type" value="Genomic_DNA"/>
</dbReference>
<name>A0A6C0K5L2_9ZZZZ</name>
<dbReference type="AlphaFoldDB" id="A0A6C0K5L2"/>
<protein>
    <submittedName>
        <fullName evidence="1">Uncharacterized protein</fullName>
    </submittedName>
</protein>